<comment type="caution">
    <text evidence="13">The sequence shown here is derived from an EMBL/GenBank/DDBJ whole genome shotgun (WGS) entry which is preliminary data.</text>
</comment>
<dbReference type="OrthoDB" id="9804372at2"/>
<evidence type="ECO:0000256" key="1">
    <source>
        <dbReference type="ARBA" id="ARBA00001400"/>
    </source>
</evidence>
<keyword evidence="14" id="KW-1185">Reference proteome</keyword>
<dbReference type="SUPFAM" id="SSF52141">
    <property type="entry name" value="Uracil-DNA glycosylase-like"/>
    <property type="match status" value="1"/>
</dbReference>
<dbReference type="RefSeq" id="WP_134849049.1">
    <property type="nucleotide sequence ID" value="NZ_CP197400.1"/>
</dbReference>
<dbReference type="EC" id="3.2.2.27" evidence="4 10"/>
<dbReference type="AlphaFoldDB" id="A0A4Y8WQ80"/>
<dbReference type="InterPro" id="IPR002043">
    <property type="entry name" value="UDG_fam1"/>
</dbReference>
<name>A0A4Y8WQ80_9PORP</name>
<reference evidence="13 14" key="1">
    <citation type="submission" date="2019-03" db="EMBL/GenBank/DDBJ databases">
        <title>Porphyromonas levii Isolated from the Uterus of Dairy Cows.</title>
        <authorList>
            <person name="Francis A.M."/>
        </authorList>
    </citation>
    <scope>NUCLEOTIDE SEQUENCE [LARGE SCALE GENOMIC DNA]</scope>
    <source>
        <strain evidence="13 14">AF5678</strain>
    </source>
</reference>
<dbReference type="PANTHER" id="PTHR11264:SF0">
    <property type="entry name" value="URACIL-DNA GLYCOSYLASE"/>
    <property type="match status" value="1"/>
</dbReference>
<organism evidence="13 14">
    <name type="scientific">Porphyromonas levii</name>
    <dbReference type="NCBI Taxonomy" id="28114"/>
    <lineage>
        <taxon>Bacteria</taxon>
        <taxon>Pseudomonadati</taxon>
        <taxon>Bacteroidota</taxon>
        <taxon>Bacteroidia</taxon>
        <taxon>Bacteroidales</taxon>
        <taxon>Porphyromonadaceae</taxon>
        <taxon>Porphyromonas</taxon>
    </lineage>
</organism>
<evidence type="ECO:0000256" key="3">
    <source>
        <dbReference type="ARBA" id="ARBA00008184"/>
    </source>
</evidence>
<keyword evidence="13" id="KW-0326">Glycosidase</keyword>
<gene>
    <name evidence="10" type="primary">ung</name>
    <name evidence="13" type="ORF">E4P47_03165</name>
</gene>
<keyword evidence="6 10" id="KW-0963">Cytoplasm</keyword>
<dbReference type="SMART" id="SM00987">
    <property type="entry name" value="UreE_C"/>
    <property type="match status" value="1"/>
</dbReference>
<evidence type="ECO:0000256" key="2">
    <source>
        <dbReference type="ARBA" id="ARBA00002631"/>
    </source>
</evidence>
<dbReference type="Proteomes" id="UP000297225">
    <property type="component" value="Unassembled WGS sequence"/>
</dbReference>
<dbReference type="SMART" id="SM00986">
    <property type="entry name" value="UDG"/>
    <property type="match status" value="1"/>
</dbReference>
<dbReference type="NCBIfam" id="NF003588">
    <property type="entry name" value="PRK05254.1-1"/>
    <property type="match status" value="1"/>
</dbReference>
<evidence type="ECO:0000256" key="7">
    <source>
        <dbReference type="ARBA" id="ARBA00022763"/>
    </source>
</evidence>
<evidence type="ECO:0000256" key="10">
    <source>
        <dbReference type="HAMAP-Rule" id="MF_00148"/>
    </source>
</evidence>
<dbReference type="PROSITE" id="PS00130">
    <property type="entry name" value="U_DNA_GLYCOSYLASE"/>
    <property type="match status" value="1"/>
</dbReference>
<dbReference type="InterPro" id="IPR005122">
    <property type="entry name" value="Uracil-DNA_glycosylase-like"/>
</dbReference>
<dbReference type="Pfam" id="PF03167">
    <property type="entry name" value="UDG"/>
    <property type="match status" value="1"/>
</dbReference>
<comment type="function">
    <text evidence="2 10 11">Excises uracil residues from the DNA which can arise as a result of misincorporation of dUMP residues by DNA polymerase or due to deamination of cytosine.</text>
</comment>
<evidence type="ECO:0000259" key="12">
    <source>
        <dbReference type="SMART" id="SM00986"/>
    </source>
</evidence>
<dbReference type="GO" id="GO:0004844">
    <property type="term" value="F:uracil DNA N-glycosylase activity"/>
    <property type="evidence" value="ECO:0007669"/>
    <property type="project" value="UniProtKB-UniRule"/>
</dbReference>
<dbReference type="CDD" id="cd10027">
    <property type="entry name" value="UDG-F1-like"/>
    <property type="match status" value="1"/>
</dbReference>
<dbReference type="PANTHER" id="PTHR11264">
    <property type="entry name" value="URACIL-DNA GLYCOSYLASE"/>
    <property type="match status" value="1"/>
</dbReference>
<dbReference type="Gene3D" id="3.40.470.10">
    <property type="entry name" value="Uracil-DNA glycosylase-like domain"/>
    <property type="match status" value="1"/>
</dbReference>
<dbReference type="NCBIfam" id="TIGR00628">
    <property type="entry name" value="ung"/>
    <property type="match status" value="1"/>
</dbReference>
<evidence type="ECO:0000256" key="5">
    <source>
        <dbReference type="ARBA" id="ARBA00018429"/>
    </source>
</evidence>
<dbReference type="GO" id="GO:0097510">
    <property type="term" value="P:base-excision repair, AP site formation via deaminated base removal"/>
    <property type="evidence" value="ECO:0007669"/>
    <property type="project" value="TreeGrafter"/>
</dbReference>
<accession>A0A4Y8WQ80</accession>
<comment type="subcellular location">
    <subcellularLocation>
        <location evidence="10">Cytoplasm</location>
    </subcellularLocation>
</comment>
<sequence length="222" mass="25291">MKVAIHPSWQEVLQPDFDMPYFEKLTAWVRQAYQTTEVYPPASLIFNAFNLTPFDEVKVVILGQDPYHNPGQAMGLSFSVPEGVPLPPSLQNIFKEASDDLQLPAPTSGDLTHWAEQGVLLLNAILTVQAHQPRSHHSFGWQILTDKVIELLNKKREGVVFILWGSDAQRKEWQIDTTKHLVLKAPHPSPLSAYRGFFGTKPFSQTNYYLMSRGKRPIQWIK</sequence>
<dbReference type="NCBIfam" id="NF003592">
    <property type="entry name" value="PRK05254.1-5"/>
    <property type="match status" value="1"/>
</dbReference>
<protein>
    <recommendedName>
        <fullName evidence="5 10">Uracil-DNA glycosylase</fullName>
        <shortName evidence="10">UDG</shortName>
        <ecNumber evidence="4 10">3.2.2.27</ecNumber>
    </recommendedName>
</protein>
<evidence type="ECO:0000313" key="14">
    <source>
        <dbReference type="Proteomes" id="UP000297225"/>
    </source>
</evidence>
<feature type="domain" description="Uracil-DNA glycosylase-like" evidence="12">
    <location>
        <begin position="50"/>
        <end position="210"/>
    </location>
</feature>
<dbReference type="GeneID" id="66796519"/>
<evidence type="ECO:0000256" key="11">
    <source>
        <dbReference type="RuleBase" id="RU003780"/>
    </source>
</evidence>
<evidence type="ECO:0000313" key="13">
    <source>
        <dbReference type="EMBL" id="TFH96048.1"/>
    </source>
</evidence>
<proteinExistence type="inferred from homology"/>
<dbReference type="STRING" id="1122973.GCA_000379925_01447"/>
<evidence type="ECO:0000256" key="6">
    <source>
        <dbReference type="ARBA" id="ARBA00022490"/>
    </source>
</evidence>
<dbReference type="HAMAP" id="MF_00148">
    <property type="entry name" value="UDG"/>
    <property type="match status" value="1"/>
</dbReference>
<evidence type="ECO:0000256" key="8">
    <source>
        <dbReference type="ARBA" id="ARBA00022801"/>
    </source>
</evidence>
<dbReference type="InterPro" id="IPR018085">
    <property type="entry name" value="Ura-DNA_Glyclase_AS"/>
</dbReference>
<feature type="active site" description="Proton acceptor" evidence="10">
    <location>
        <position position="65"/>
    </location>
</feature>
<keyword evidence="7 10" id="KW-0227">DNA damage</keyword>
<dbReference type="NCBIfam" id="NF003589">
    <property type="entry name" value="PRK05254.1-2"/>
    <property type="match status" value="1"/>
</dbReference>
<dbReference type="GO" id="GO:0005737">
    <property type="term" value="C:cytoplasm"/>
    <property type="evidence" value="ECO:0007669"/>
    <property type="project" value="UniProtKB-SubCell"/>
</dbReference>
<comment type="catalytic activity">
    <reaction evidence="1 10 11">
        <text>Hydrolyzes single-stranded DNA or mismatched double-stranded DNA and polynucleotides, releasing free uracil.</text>
        <dbReference type="EC" id="3.2.2.27"/>
    </reaction>
</comment>
<dbReference type="NCBIfam" id="NF003591">
    <property type="entry name" value="PRK05254.1-4"/>
    <property type="match status" value="1"/>
</dbReference>
<dbReference type="EMBL" id="SPNC01000030">
    <property type="protein sequence ID" value="TFH96048.1"/>
    <property type="molecule type" value="Genomic_DNA"/>
</dbReference>
<evidence type="ECO:0000256" key="9">
    <source>
        <dbReference type="ARBA" id="ARBA00023204"/>
    </source>
</evidence>
<keyword evidence="8 10" id="KW-0378">Hydrolase</keyword>
<keyword evidence="9 10" id="KW-0234">DNA repair</keyword>
<dbReference type="InterPro" id="IPR036895">
    <property type="entry name" value="Uracil-DNA_glycosylase-like_sf"/>
</dbReference>
<comment type="similarity">
    <text evidence="3 10 11">Belongs to the uracil-DNA glycosylase (UDG) superfamily. UNG family.</text>
</comment>
<evidence type="ECO:0000256" key="4">
    <source>
        <dbReference type="ARBA" id="ARBA00012030"/>
    </source>
</evidence>
<dbReference type="FunFam" id="3.40.470.10:FF:000001">
    <property type="entry name" value="Uracil-DNA glycosylase"/>
    <property type="match status" value="1"/>
</dbReference>